<dbReference type="GO" id="GO:0016491">
    <property type="term" value="F:oxidoreductase activity"/>
    <property type="evidence" value="ECO:0007669"/>
    <property type="project" value="InterPro"/>
</dbReference>
<name>A0A5B7DLM0_PORTR</name>
<evidence type="ECO:0000256" key="1">
    <source>
        <dbReference type="SAM" id="MobiDB-lite"/>
    </source>
</evidence>
<gene>
    <name evidence="3" type="ORF">E2C01_015033</name>
</gene>
<evidence type="ECO:0000313" key="3">
    <source>
        <dbReference type="EMBL" id="MPC22027.1"/>
    </source>
</evidence>
<evidence type="ECO:0000313" key="4">
    <source>
        <dbReference type="Proteomes" id="UP000324222"/>
    </source>
</evidence>
<feature type="region of interest" description="Disordered" evidence="1">
    <location>
        <begin position="1"/>
        <end position="21"/>
    </location>
</feature>
<feature type="domain" description="Tyrosinase copper-binding" evidence="2">
    <location>
        <begin position="20"/>
        <end position="31"/>
    </location>
</feature>
<organism evidence="3 4">
    <name type="scientific">Portunus trituberculatus</name>
    <name type="common">Swimming crab</name>
    <name type="synonym">Neptunus trituberculatus</name>
    <dbReference type="NCBI Taxonomy" id="210409"/>
    <lineage>
        <taxon>Eukaryota</taxon>
        <taxon>Metazoa</taxon>
        <taxon>Ecdysozoa</taxon>
        <taxon>Arthropoda</taxon>
        <taxon>Crustacea</taxon>
        <taxon>Multicrustacea</taxon>
        <taxon>Malacostraca</taxon>
        <taxon>Eumalacostraca</taxon>
        <taxon>Eucarida</taxon>
        <taxon>Decapoda</taxon>
        <taxon>Pleocyemata</taxon>
        <taxon>Brachyura</taxon>
        <taxon>Eubrachyura</taxon>
        <taxon>Portunoidea</taxon>
        <taxon>Portunidae</taxon>
        <taxon>Portuninae</taxon>
        <taxon>Portunus</taxon>
    </lineage>
</organism>
<dbReference type="InterPro" id="IPR002227">
    <property type="entry name" value="Tyrosinase_Cu-bd"/>
</dbReference>
<dbReference type="AlphaFoldDB" id="A0A5B7DLM0"/>
<dbReference type="PROSITE" id="PS00498">
    <property type="entry name" value="TYROSINASE_2"/>
    <property type="match status" value="1"/>
</dbReference>
<sequence length="85" mass="9700">MGGKLENNPTHHYQNRIVRDPNFMQSHSSLDSIYRAQDANHLHFHIVPSPQGNNSSKLCHTGNNNKGILIPNIEIAYTQIYFTNQ</sequence>
<dbReference type="EMBL" id="VSRR010001045">
    <property type="protein sequence ID" value="MPC22027.1"/>
    <property type="molecule type" value="Genomic_DNA"/>
</dbReference>
<keyword evidence="4" id="KW-1185">Reference proteome</keyword>
<accession>A0A5B7DLM0</accession>
<proteinExistence type="predicted"/>
<reference evidence="3 4" key="1">
    <citation type="submission" date="2019-05" db="EMBL/GenBank/DDBJ databases">
        <title>Another draft genome of Portunus trituberculatus and its Hox gene families provides insights of decapod evolution.</title>
        <authorList>
            <person name="Jeong J.-H."/>
            <person name="Song I."/>
            <person name="Kim S."/>
            <person name="Choi T."/>
            <person name="Kim D."/>
            <person name="Ryu S."/>
            <person name="Kim W."/>
        </authorList>
    </citation>
    <scope>NUCLEOTIDE SEQUENCE [LARGE SCALE GENOMIC DNA]</scope>
    <source>
        <tissue evidence="3">Muscle</tissue>
    </source>
</reference>
<evidence type="ECO:0000259" key="2">
    <source>
        <dbReference type="PROSITE" id="PS00498"/>
    </source>
</evidence>
<dbReference type="Proteomes" id="UP000324222">
    <property type="component" value="Unassembled WGS sequence"/>
</dbReference>
<protein>
    <recommendedName>
        <fullName evidence="2">Tyrosinase copper-binding domain-containing protein</fullName>
    </recommendedName>
</protein>
<comment type="caution">
    <text evidence="3">The sequence shown here is derived from an EMBL/GenBank/DDBJ whole genome shotgun (WGS) entry which is preliminary data.</text>
</comment>